<evidence type="ECO:0000313" key="7">
    <source>
        <dbReference type="EMBL" id="GIE53699.1"/>
    </source>
</evidence>
<dbReference type="EMBL" id="BOMQ01000088">
    <property type="protein sequence ID" value="GIE53699.1"/>
    <property type="molecule type" value="Genomic_DNA"/>
</dbReference>
<protein>
    <submittedName>
        <fullName evidence="7">Membrane protein</fullName>
    </submittedName>
</protein>
<name>A0A919JMD4_9ACTN</name>
<dbReference type="GO" id="GO:0016020">
    <property type="term" value="C:membrane"/>
    <property type="evidence" value="ECO:0007669"/>
    <property type="project" value="UniProtKB-SubCell"/>
</dbReference>
<keyword evidence="8" id="KW-1185">Reference proteome</keyword>
<comment type="caution">
    <text evidence="7">The sequence shown here is derived from an EMBL/GenBank/DDBJ whole genome shotgun (WGS) entry which is preliminary data.</text>
</comment>
<feature type="transmembrane region" description="Helical" evidence="6">
    <location>
        <begin position="77"/>
        <end position="95"/>
    </location>
</feature>
<dbReference type="Pfam" id="PF13564">
    <property type="entry name" value="DoxX_2"/>
    <property type="match status" value="1"/>
</dbReference>
<evidence type="ECO:0000256" key="2">
    <source>
        <dbReference type="ARBA" id="ARBA00022692"/>
    </source>
</evidence>
<feature type="transmembrane region" description="Helical" evidence="6">
    <location>
        <begin position="12"/>
        <end position="30"/>
    </location>
</feature>
<evidence type="ECO:0000256" key="3">
    <source>
        <dbReference type="ARBA" id="ARBA00022989"/>
    </source>
</evidence>
<feature type="region of interest" description="Disordered" evidence="5">
    <location>
        <begin position="126"/>
        <end position="157"/>
    </location>
</feature>
<comment type="subcellular location">
    <subcellularLocation>
        <location evidence="1">Membrane</location>
        <topology evidence="1">Multi-pass membrane protein</topology>
    </subcellularLocation>
</comment>
<keyword evidence="4 6" id="KW-0472">Membrane</keyword>
<gene>
    <name evidence="7" type="ORF">Ani05nite_72330</name>
</gene>
<reference evidence="7" key="1">
    <citation type="submission" date="2021-01" db="EMBL/GenBank/DDBJ databases">
        <title>Whole genome shotgun sequence of Actinoplanes nipponensis NBRC 14063.</title>
        <authorList>
            <person name="Komaki H."/>
            <person name="Tamura T."/>
        </authorList>
    </citation>
    <scope>NUCLEOTIDE SEQUENCE</scope>
    <source>
        <strain evidence="7">NBRC 14063</strain>
    </source>
</reference>
<evidence type="ECO:0000256" key="6">
    <source>
        <dbReference type="SAM" id="Phobius"/>
    </source>
</evidence>
<accession>A0A919JMD4</accession>
<feature type="transmembrane region" description="Helical" evidence="6">
    <location>
        <begin position="50"/>
        <end position="70"/>
    </location>
</feature>
<keyword evidence="2 6" id="KW-0812">Transmembrane</keyword>
<feature type="transmembrane region" description="Helical" evidence="6">
    <location>
        <begin position="101"/>
        <end position="117"/>
    </location>
</feature>
<evidence type="ECO:0000256" key="4">
    <source>
        <dbReference type="ARBA" id="ARBA00023136"/>
    </source>
</evidence>
<evidence type="ECO:0000256" key="1">
    <source>
        <dbReference type="ARBA" id="ARBA00004141"/>
    </source>
</evidence>
<keyword evidence="3 6" id="KW-1133">Transmembrane helix</keyword>
<dbReference type="AlphaFoldDB" id="A0A919JMD4"/>
<evidence type="ECO:0000313" key="8">
    <source>
        <dbReference type="Proteomes" id="UP000647172"/>
    </source>
</evidence>
<sequence>MRTTGLTRTTTFYWTTTALVAAESLGGGLADLLRAPPFYPAMIALGYPPYLATIMGAAKLVAAVIVLAPALPRLKEWAYAGILITLIGAVASHVATRDSPAAVIAPAAFAGLALLSWHGRPASRRLDAHPPGAAVGRGREPGRNAPGLGPGRADSAG</sequence>
<proteinExistence type="predicted"/>
<dbReference type="RefSeq" id="WP_239130984.1">
    <property type="nucleotide sequence ID" value="NZ_BAAAYJ010000063.1"/>
</dbReference>
<dbReference type="InterPro" id="IPR032808">
    <property type="entry name" value="DoxX"/>
</dbReference>
<organism evidence="7 8">
    <name type="scientific">Actinoplanes nipponensis</name>
    <dbReference type="NCBI Taxonomy" id="135950"/>
    <lineage>
        <taxon>Bacteria</taxon>
        <taxon>Bacillati</taxon>
        <taxon>Actinomycetota</taxon>
        <taxon>Actinomycetes</taxon>
        <taxon>Micromonosporales</taxon>
        <taxon>Micromonosporaceae</taxon>
        <taxon>Actinoplanes</taxon>
    </lineage>
</organism>
<evidence type="ECO:0000256" key="5">
    <source>
        <dbReference type="SAM" id="MobiDB-lite"/>
    </source>
</evidence>
<dbReference type="Proteomes" id="UP000647172">
    <property type="component" value="Unassembled WGS sequence"/>
</dbReference>